<feature type="coiled-coil region" evidence="1">
    <location>
        <begin position="8"/>
        <end position="35"/>
    </location>
</feature>
<evidence type="ECO:0000259" key="2">
    <source>
        <dbReference type="Pfam" id="PF12728"/>
    </source>
</evidence>
<dbReference type="KEGG" id="shg:Sph21_0097"/>
<accession>F4CEJ3</accession>
<keyword evidence="3" id="KW-0238">DNA-binding</keyword>
<feature type="domain" description="Helix-turn-helix" evidence="2">
    <location>
        <begin position="38"/>
        <end position="86"/>
    </location>
</feature>
<dbReference type="GO" id="GO:0003677">
    <property type="term" value="F:DNA binding"/>
    <property type="evidence" value="ECO:0007669"/>
    <property type="project" value="UniProtKB-KW"/>
</dbReference>
<evidence type="ECO:0000256" key="1">
    <source>
        <dbReference type="SAM" id="Coils"/>
    </source>
</evidence>
<dbReference type="EMBL" id="CP002584">
    <property type="protein sequence ID" value="ADZ76688.1"/>
    <property type="molecule type" value="Genomic_DNA"/>
</dbReference>
<dbReference type="eggNOG" id="ENOG5032YCE">
    <property type="taxonomic scope" value="Bacteria"/>
</dbReference>
<dbReference type="InterPro" id="IPR009061">
    <property type="entry name" value="DNA-bd_dom_put_sf"/>
</dbReference>
<dbReference type="InterPro" id="IPR041657">
    <property type="entry name" value="HTH_17"/>
</dbReference>
<dbReference type="PANTHER" id="PTHR34585:SF22">
    <property type="entry name" value="HELIX-TURN-HELIX DOMAIN-CONTAINING PROTEIN"/>
    <property type="match status" value="1"/>
</dbReference>
<proteinExistence type="predicted"/>
<keyword evidence="1" id="KW-0175">Coiled coil</keyword>
<reference evidence="3" key="1">
    <citation type="submission" date="2011-03" db="EMBL/GenBank/DDBJ databases">
        <title>Complete sequence of Sphingobacterium sp. 21.</title>
        <authorList>
            <consortium name="US DOE Joint Genome Institute"/>
            <person name="Lucas S."/>
            <person name="Copeland A."/>
            <person name="Lapidus A."/>
            <person name="Cheng J.-F."/>
            <person name="Goodwin L."/>
            <person name="Pitluck S."/>
            <person name="Davenport K."/>
            <person name="Detter J.C."/>
            <person name="Han C."/>
            <person name="Tapia R."/>
            <person name="Land M."/>
            <person name="Hauser L."/>
            <person name="Kyrpides N."/>
            <person name="Ivanova N."/>
            <person name="Ovchinnikova G."/>
            <person name="Pagani I."/>
            <person name="Siebers A.K."/>
            <person name="Allgaier M."/>
            <person name="Thelen M.P."/>
            <person name="Hugenholtz P."/>
            <person name="Woyke T."/>
        </authorList>
    </citation>
    <scope>NUCLEOTIDE SEQUENCE</scope>
    <source>
        <strain evidence="3">21</strain>
    </source>
</reference>
<gene>
    <name evidence="3" type="ordered locus">Sph21_0097</name>
</gene>
<dbReference type="HOGENOM" id="CLU_133781_4_0_10"/>
<dbReference type="PANTHER" id="PTHR34585">
    <property type="match status" value="1"/>
</dbReference>
<dbReference type="Pfam" id="PF12728">
    <property type="entry name" value="HTH_17"/>
    <property type="match status" value="1"/>
</dbReference>
<name>F4CEJ3_SPHS2</name>
<dbReference type="OrthoDB" id="1524679at2"/>
<dbReference type="SUPFAM" id="SSF46955">
    <property type="entry name" value="Putative DNA-binding domain"/>
    <property type="match status" value="1"/>
</dbReference>
<dbReference type="PATRIC" id="fig|743722.3.peg.103"/>
<evidence type="ECO:0000313" key="3">
    <source>
        <dbReference type="EMBL" id="ADZ76688.1"/>
    </source>
</evidence>
<organism evidence="3">
    <name type="scientific">Sphingobacterium sp. (strain 21)</name>
    <dbReference type="NCBI Taxonomy" id="743722"/>
    <lineage>
        <taxon>Bacteria</taxon>
        <taxon>Pseudomonadati</taxon>
        <taxon>Bacteroidota</taxon>
        <taxon>Sphingobacteriia</taxon>
        <taxon>Sphingobacteriales</taxon>
        <taxon>Sphingobacteriaceae</taxon>
        <taxon>Sphingobacterium</taxon>
    </lineage>
</organism>
<dbReference type="AlphaFoldDB" id="F4CEJ3"/>
<dbReference type="STRING" id="743722.Sph21_0097"/>
<sequence length="91" mass="10457">MEIDILTREDLRQFKQEMLEEIRKLKENGQKGSNEKEWLKSADVRRLLDISPGTLQNLRINGTLPFRKIGGSMYYRAADVKKMMEGGNGNG</sequence>
<protein>
    <submittedName>
        <fullName evidence="3">Putative DNA-binding protein</fullName>
    </submittedName>
</protein>